<keyword evidence="3" id="KW-1185">Reference proteome</keyword>
<dbReference type="Gene3D" id="3.40.50.150">
    <property type="entry name" value="Vaccinia Virus protein VP39"/>
    <property type="match status" value="1"/>
</dbReference>
<comment type="similarity">
    <text evidence="1">Belongs to the RlmJ family.</text>
</comment>
<dbReference type="AlphaFoldDB" id="A0A975P967"/>
<comment type="catalytic activity">
    <reaction evidence="1">
        <text>adenosine(2030) in 23S rRNA + S-adenosyl-L-methionine = N(6)-methyladenosine(2030) in 23S rRNA + S-adenosyl-L-homocysteine + H(+)</text>
        <dbReference type="Rhea" id="RHEA:43736"/>
        <dbReference type="Rhea" id="RHEA-COMP:10668"/>
        <dbReference type="Rhea" id="RHEA-COMP:10669"/>
        <dbReference type="ChEBI" id="CHEBI:15378"/>
        <dbReference type="ChEBI" id="CHEBI:57856"/>
        <dbReference type="ChEBI" id="CHEBI:59789"/>
        <dbReference type="ChEBI" id="CHEBI:74411"/>
        <dbReference type="ChEBI" id="CHEBI:74449"/>
        <dbReference type="EC" id="2.1.1.266"/>
    </reaction>
</comment>
<feature type="site" description="Interaction with substrate rRNA" evidence="1">
    <location>
        <position position="4"/>
    </location>
</feature>
<organism evidence="2 3">
    <name type="scientific">Gemmobacter fulvus</name>
    <dbReference type="NCBI Taxonomy" id="2840474"/>
    <lineage>
        <taxon>Bacteria</taxon>
        <taxon>Pseudomonadati</taxon>
        <taxon>Pseudomonadota</taxon>
        <taxon>Alphaproteobacteria</taxon>
        <taxon>Rhodobacterales</taxon>
        <taxon>Paracoccaceae</taxon>
        <taxon>Gemmobacter</taxon>
    </lineage>
</organism>
<dbReference type="GO" id="GO:0036307">
    <property type="term" value="F:23S rRNA (adenine(2030)-N(6))-methyltransferase activity"/>
    <property type="evidence" value="ECO:0007669"/>
    <property type="project" value="UniProtKB-UniRule"/>
</dbReference>
<feature type="binding site" evidence="1">
    <location>
        <position position="97"/>
    </location>
    <ligand>
        <name>S-adenosyl-L-methionine</name>
        <dbReference type="ChEBI" id="CHEBI:59789"/>
    </ligand>
</feature>
<feature type="binding site" evidence="1">
    <location>
        <position position="19"/>
    </location>
    <ligand>
        <name>S-adenosyl-L-methionine</name>
        <dbReference type="ChEBI" id="CHEBI:59789"/>
    </ligand>
</feature>
<dbReference type="PANTHER" id="PTHR37426:SF1">
    <property type="entry name" value="RIBOSOMAL RNA LARGE SUBUNIT METHYLTRANSFERASE J"/>
    <property type="match status" value="1"/>
</dbReference>
<dbReference type="RefSeq" id="WP_215503287.1">
    <property type="nucleotide sequence ID" value="NZ_CP076361.1"/>
</dbReference>
<evidence type="ECO:0000313" key="2">
    <source>
        <dbReference type="EMBL" id="QWK91096.1"/>
    </source>
</evidence>
<proteinExistence type="inferred from homology"/>
<accession>A0A975P967</accession>
<comment type="subunit">
    <text evidence="1">Monomer.</text>
</comment>
<reference evidence="2" key="1">
    <citation type="submission" date="2021-06" db="EMBL/GenBank/DDBJ databases">
        <title>Direct submission.</title>
        <authorList>
            <person name="Lee C.-S."/>
            <person name="Jin L."/>
        </authorList>
    </citation>
    <scope>NUCLEOTIDE SEQUENCE</scope>
    <source>
        <strain evidence="2">Con5</strain>
    </source>
</reference>
<feature type="binding site" evidence="1">
    <location>
        <position position="115"/>
    </location>
    <ligand>
        <name>S-adenosyl-L-methionine</name>
        <dbReference type="ChEBI" id="CHEBI:59789"/>
    </ligand>
</feature>
<keyword evidence="1" id="KW-0489">Methyltransferase</keyword>
<dbReference type="PANTHER" id="PTHR37426">
    <property type="entry name" value="RIBOSOMAL RNA LARGE SUBUNIT METHYLTRANSFERASE J"/>
    <property type="match status" value="1"/>
</dbReference>
<keyword evidence="1" id="KW-0949">S-adenosyl-L-methionine</keyword>
<dbReference type="KEGG" id="gfu:KM031_04080"/>
<comment type="function">
    <text evidence="1">Specifically methylates the adenine in position 2030 of 23S rRNA.</text>
</comment>
<keyword evidence="1" id="KW-0698">rRNA processing</keyword>
<feature type="binding site" evidence="1">
    <location>
        <position position="42"/>
    </location>
    <ligand>
        <name>S-adenosyl-L-methionine</name>
        <dbReference type="ChEBI" id="CHEBI:59789"/>
    </ligand>
</feature>
<feature type="active site" description="Proton acceptor" evidence="1">
    <location>
        <position position="160"/>
    </location>
</feature>
<feature type="binding site" evidence="1">
    <location>
        <begin position="139"/>
        <end position="140"/>
    </location>
    <ligand>
        <name>S-adenosyl-L-methionine</name>
        <dbReference type="ChEBI" id="CHEBI:59789"/>
    </ligand>
</feature>
<keyword evidence="1" id="KW-0808">Transferase</keyword>
<sequence length="259" mass="28894">MLSYQHIYHAGNLADVQKHALLCQVLDYLTQKDKPLSYIETHSGRGLYDLGSDEALKTGEAESGISVLERAFAPGHPYRQRLSEVRARYGDAAYPGSPLLAALCLRPQDTLHLAELHPQEHKALAETLSDWGAHVYKQDGFQTALALTPPTPRRGLMLVDPSYEVKEDYVTIPKHLLAVSRKWNVGILALWYPILTSGAHVQMLETLEGNHPDHLRHEVRFPPVRDGHRMIGSGMFIVNPPWGTAEAAADITRIFKGLK</sequence>
<dbReference type="EMBL" id="CP076361">
    <property type="protein sequence ID" value="QWK91096.1"/>
    <property type="molecule type" value="Genomic_DNA"/>
</dbReference>
<evidence type="ECO:0000313" key="3">
    <source>
        <dbReference type="Proteomes" id="UP000679352"/>
    </source>
</evidence>
<dbReference type="InterPro" id="IPR029063">
    <property type="entry name" value="SAM-dependent_MTases_sf"/>
</dbReference>
<dbReference type="GO" id="GO:0005829">
    <property type="term" value="C:cytosol"/>
    <property type="evidence" value="ECO:0007669"/>
    <property type="project" value="TreeGrafter"/>
</dbReference>
<feature type="binding site" evidence="1">
    <location>
        <position position="160"/>
    </location>
    <ligand>
        <name>S-adenosyl-L-methionine</name>
        <dbReference type="ChEBI" id="CHEBI:59789"/>
    </ligand>
</feature>
<dbReference type="Pfam" id="PF04378">
    <property type="entry name" value="RsmJ"/>
    <property type="match status" value="1"/>
</dbReference>
<protein>
    <recommendedName>
        <fullName evidence="1">Ribosomal RNA large subunit methyltransferase J</fullName>
        <ecNumber evidence="1">2.1.1.266</ecNumber>
    </recommendedName>
    <alternativeName>
        <fullName evidence="1">23S rRNA (adenine(2030)-N6)-methyltransferase</fullName>
    </alternativeName>
    <alternativeName>
        <fullName evidence="1">23S rRNA m6A2030 methyltransferase</fullName>
    </alternativeName>
</protein>
<dbReference type="GO" id="GO:0003723">
    <property type="term" value="F:RNA binding"/>
    <property type="evidence" value="ECO:0007669"/>
    <property type="project" value="UniProtKB-UniRule"/>
</dbReference>
<dbReference type="HAMAP" id="MF_00934">
    <property type="entry name" value="23SrRNA_methyltr_J"/>
    <property type="match status" value="1"/>
</dbReference>
<keyword evidence="1" id="KW-0694">RNA-binding</keyword>
<dbReference type="InterPro" id="IPR007473">
    <property type="entry name" value="RlmJ"/>
</dbReference>
<name>A0A975P967_9RHOB</name>
<dbReference type="Proteomes" id="UP000679352">
    <property type="component" value="Chromosome"/>
</dbReference>
<gene>
    <name evidence="1 2" type="primary">rlmJ</name>
    <name evidence="2" type="ORF">KM031_04080</name>
</gene>
<evidence type="ECO:0000256" key="1">
    <source>
        <dbReference type="HAMAP-Rule" id="MF_00934"/>
    </source>
</evidence>
<dbReference type="EC" id="2.1.1.266" evidence="1"/>
<dbReference type="SUPFAM" id="SSF53335">
    <property type="entry name" value="S-adenosyl-L-methionine-dependent methyltransferases"/>
    <property type="match status" value="1"/>
</dbReference>
<dbReference type="GO" id="GO:0070475">
    <property type="term" value="P:rRNA base methylation"/>
    <property type="evidence" value="ECO:0007669"/>
    <property type="project" value="UniProtKB-UniRule"/>
</dbReference>